<evidence type="ECO:0000256" key="8">
    <source>
        <dbReference type="ARBA" id="ARBA00022833"/>
    </source>
</evidence>
<comment type="cofactor">
    <cofactor evidence="1">
        <name>Zn(2+)</name>
        <dbReference type="ChEBI" id="CHEBI:29105"/>
    </cofactor>
</comment>
<gene>
    <name evidence="15" type="ORF">Mal48_39940</name>
</gene>
<dbReference type="InterPro" id="IPR046483">
    <property type="entry name" value="DUF6576"/>
</dbReference>
<comment type="similarity">
    <text evidence="3">Belongs to the peptidase M50B family.</text>
</comment>
<keyword evidence="6" id="KW-0479">Metal-binding</keyword>
<accession>A0A517QSX0</accession>
<evidence type="ECO:0000256" key="11">
    <source>
        <dbReference type="ARBA" id="ARBA00023136"/>
    </source>
</evidence>
<dbReference type="Pfam" id="PF02163">
    <property type="entry name" value="Peptidase_M50"/>
    <property type="match status" value="1"/>
</dbReference>
<evidence type="ECO:0000259" key="13">
    <source>
        <dbReference type="Pfam" id="PF02163"/>
    </source>
</evidence>
<name>A0A517QSX0_9PLAN</name>
<keyword evidence="10" id="KW-0482">Metalloprotease</keyword>
<dbReference type="GO" id="GO:0008237">
    <property type="term" value="F:metallopeptidase activity"/>
    <property type="evidence" value="ECO:0007669"/>
    <property type="project" value="UniProtKB-KW"/>
</dbReference>
<evidence type="ECO:0000256" key="10">
    <source>
        <dbReference type="ARBA" id="ARBA00023049"/>
    </source>
</evidence>
<feature type="domain" description="Peptidase M50" evidence="13">
    <location>
        <begin position="48"/>
        <end position="204"/>
    </location>
</feature>
<evidence type="ECO:0000256" key="9">
    <source>
        <dbReference type="ARBA" id="ARBA00022989"/>
    </source>
</evidence>
<dbReference type="OrthoDB" id="211880at2"/>
<dbReference type="PANTHER" id="PTHR39188">
    <property type="entry name" value="MEMBRANE-ASSOCIATED ZINC METALLOPROTEASE M50B"/>
    <property type="match status" value="1"/>
</dbReference>
<organism evidence="15 16">
    <name type="scientific">Thalassoglobus polymorphus</name>
    <dbReference type="NCBI Taxonomy" id="2527994"/>
    <lineage>
        <taxon>Bacteria</taxon>
        <taxon>Pseudomonadati</taxon>
        <taxon>Planctomycetota</taxon>
        <taxon>Planctomycetia</taxon>
        <taxon>Planctomycetales</taxon>
        <taxon>Planctomycetaceae</taxon>
        <taxon>Thalassoglobus</taxon>
    </lineage>
</organism>
<dbReference type="Proteomes" id="UP000315724">
    <property type="component" value="Chromosome"/>
</dbReference>
<comment type="subcellular location">
    <subcellularLocation>
        <location evidence="2">Membrane</location>
        <topology evidence="2">Multi-pass membrane protein</topology>
    </subcellularLocation>
</comment>
<dbReference type="EMBL" id="CP036267">
    <property type="protein sequence ID" value="QDT34722.1"/>
    <property type="molecule type" value="Genomic_DNA"/>
</dbReference>
<evidence type="ECO:0000313" key="15">
    <source>
        <dbReference type="EMBL" id="QDT34722.1"/>
    </source>
</evidence>
<dbReference type="AlphaFoldDB" id="A0A517QSX0"/>
<dbReference type="KEGG" id="tpol:Mal48_39940"/>
<dbReference type="InterPro" id="IPR008915">
    <property type="entry name" value="Peptidase_M50"/>
</dbReference>
<dbReference type="GO" id="GO:0016020">
    <property type="term" value="C:membrane"/>
    <property type="evidence" value="ECO:0007669"/>
    <property type="project" value="UniProtKB-SubCell"/>
</dbReference>
<reference evidence="15 16" key="1">
    <citation type="submission" date="2019-02" db="EMBL/GenBank/DDBJ databases">
        <title>Deep-cultivation of Planctomycetes and their phenomic and genomic characterization uncovers novel biology.</title>
        <authorList>
            <person name="Wiegand S."/>
            <person name="Jogler M."/>
            <person name="Boedeker C."/>
            <person name="Pinto D."/>
            <person name="Vollmers J."/>
            <person name="Rivas-Marin E."/>
            <person name="Kohn T."/>
            <person name="Peeters S.H."/>
            <person name="Heuer A."/>
            <person name="Rast P."/>
            <person name="Oberbeckmann S."/>
            <person name="Bunk B."/>
            <person name="Jeske O."/>
            <person name="Meyerdierks A."/>
            <person name="Storesund J.E."/>
            <person name="Kallscheuer N."/>
            <person name="Luecker S."/>
            <person name="Lage O.M."/>
            <person name="Pohl T."/>
            <person name="Merkel B.J."/>
            <person name="Hornburger P."/>
            <person name="Mueller R.-W."/>
            <person name="Bruemmer F."/>
            <person name="Labrenz M."/>
            <person name="Spormann A.M."/>
            <person name="Op den Camp H."/>
            <person name="Overmann J."/>
            <person name="Amann R."/>
            <person name="Jetten M.S.M."/>
            <person name="Mascher T."/>
            <person name="Medema M.H."/>
            <person name="Devos D.P."/>
            <person name="Kaster A.-K."/>
            <person name="Ovreas L."/>
            <person name="Rohde M."/>
            <person name="Galperin M.Y."/>
            <person name="Jogler C."/>
        </authorList>
    </citation>
    <scope>NUCLEOTIDE SEQUENCE [LARGE SCALE GENOMIC DNA]</scope>
    <source>
        <strain evidence="15 16">Mal48</strain>
    </source>
</reference>
<evidence type="ECO:0000256" key="3">
    <source>
        <dbReference type="ARBA" id="ARBA00007931"/>
    </source>
</evidence>
<feature type="transmembrane region" description="Helical" evidence="12">
    <location>
        <begin position="76"/>
        <end position="93"/>
    </location>
</feature>
<evidence type="ECO:0000256" key="5">
    <source>
        <dbReference type="ARBA" id="ARBA00022692"/>
    </source>
</evidence>
<keyword evidence="8" id="KW-0862">Zinc</keyword>
<evidence type="ECO:0000256" key="7">
    <source>
        <dbReference type="ARBA" id="ARBA00022801"/>
    </source>
</evidence>
<dbReference type="Pfam" id="PF20216">
    <property type="entry name" value="DUF6576"/>
    <property type="match status" value="1"/>
</dbReference>
<protein>
    <submittedName>
        <fullName evidence="15">Peptidase family M50</fullName>
    </submittedName>
</protein>
<evidence type="ECO:0000259" key="14">
    <source>
        <dbReference type="Pfam" id="PF20216"/>
    </source>
</evidence>
<evidence type="ECO:0000256" key="6">
    <source>
        <dbReference type="ARBA" id="ARBA00022723"/>
    </source>
</evidence>
<feature type="domain" description="DUF6576" evidence="14">
    <location>
        <begin position="289"/>
        <end position="325"/>
    </location>
</feature>
<evidence type="ECO:0000256" key="4">
    <source>
        <dbReference type="ARBA" id="ARBA00022670"/>
    </source>
</evidence>
<evidence type="ECO:0000256" key="2">
    <source>
        <dbReference type="ARBA" id="ARBA00004141"/>
    </source>
</evidence>
<feature type="transmembrane region" description="Helical" evidence="12">
    <location>
        <begin position="190"/>
        <end position="212"/>
    </location>
</feature>
<keyword evidence="5 12" id="KW-0812">Transmembrane</keyword>
<evidence type="ECO:0000256" key="1">
    <source>
        <dbReference type="ARBA" id="ARBA00001947"/>
    </source>
</evidence>
<evidence type="ECO:0000313" key="16">
    <source>
        <dbReference type="Proteomes" id="UP000315724"/>
    </source>
</evidence>
<keyword evidence="9 12" id="KW-1133">Transmembrane helix</keyword>
<dbReference type="GO" id="GO:0046872">
    <property type="term" value="F:metal ion binding"/>
    <property type="evidence" value="ECO:0007669"/>
    <property type="project" value="UniProtKB-KW"/>
</dbReference>
<feature type="transmembrane region" description="Helical" evidence="12">
    <location>
        <begin position="17"/>
        <end position="37"/>
    </location>
</feature>
<keyword evidence="11 12" id="KW-0472">Membrane</keyword>
<keyword evidence="4" id="KW-0645">Protease</keyword>
<keyword evidence="7" id="KW-0378">Hydrolase</keyword>
<feature type="transmembrane region" description="Helical" evidence="12">
    <location>
        <begin position="218"/>
        <end position="238"/>
    </location>
</feature>
<feature type="transmembrane region" description="Helical" evidence="12">
    <location>
        <begin position="44"/>
        <end position="64"/>
    </location>
</feature>
<proteinExistence type="inferred from homology"/>
<keyword evidence="16" id="KW-1185">Reference proteome</keyword>
<feature type="transmembrane region" description="Helical" evidence="12">
    <location>
        <begin position="145"/>
        <end position="169"/>
    </location>
</feature>
<sequence>MDIRQSPLILGFSLGRYFGVTVRMSVWFLVLILILCLRLPIVIGLWASAILFISILIHEFAHVFGARATGGEGDEILMWPLGGLAFVSPGPNFRSEFWTTAAGPISNALICLICLPAVLSAGVFWDSLHPIVLPHLDFSLSNFTTAINSVFVLMFSLNFKLLVLNLLPIHPLDGGQIAFSISKLYWDRGTARIGTLYASMAICLILAISGTFMESTEIVFIGFLLMTFGLQAHMNAVFAQQFGELGFEYGMSSEDEYGLFEEEREPQLSMVERWRQRREEKRRIKEAQTRAETSQKVDALLEKINTAGMDSLSEAEKKFLQQASTRYKTQKD</sequence>
<evidence type="ECO:0000256" key="12">
    <source>
        <dbReference type="SAM" id="Phobius"/>
    </source>
</evidence>
<dbReference type="PANTHER" id="PTHR39188:SF3">
    <property type="entry name" value="STAGE IV SPORULATION PROTEIN FB"/>
    <property type="match status" value="1"/>
</dbReference>
<dbReference type="GO" id="GO:0006508">
    <property type="term" value="P:proteolysis"/>
    <property type="evidence" value="ECO:0007669"/>
    <property type="project" value="UniProtKB-KW"/>
</dbReference>
<feature type="transmembrane region" description="Helical" evidence="12">
    <location>
        <begin position="105"/>
        <end position="125"/>
    </location>
</feature>